<keyword evidence="6" id="KW-1185">Reference proteome</keyword>
<evidence type="ECO:0000313" key="5">
    <source>
        <dbReference type="EMBL" id="APG05860.1"/>
    </source>
</evidence>
<dbReference type="GO" id="GO:0016874">
    <property type="term" value="F:ligase activity"/>
    <property type="evidence" value="ECO:0007669"/>
    <property type="project" value="UniProtKB-KW"/>
</dbReference>
<dbReference type="Pfam" id="PF00501">
    <property type="entry name" value="AMP-binding"/>
    <property type="match status" value="1"/>
</dbReference>
<dbReference type="InterPro" id="IPR020845">
    <property type="entry name" value="AMP-binding_CS"/>
</dbReference>
<dbReference type="AlphaFoldDB" id="A0A1L3EXX6"/>
<dbReference type="EMBL" id="CP017480">
    <property type="protein sequence ID" value="APG05860.1"/>
    <property type="molecule type" value="Genomic_DNA"/>
</dbReference>
<dbReference type="RefSeq" id="WP_046967513.1">
    <property type="nucleotide sequence ID" value="NZ_CP017480.1"/>
</dbReference>
<feature type="compositionally biased region" description="Low complexity" evidence="3">
    <location>
        <begin position="577"/>
        <end position="587"/>
    </location>
</feature>
<reference evidence="6" key="1">
    <citation type="submission" date="2016-09" db="EMBL/GenBank/DDBJ databases">
        <authorList>
            <person name="Lysoe E."/>
        </authorList>
    </citation>
    <scope>NUCLEOTIDE SEQUENCE [LARGE SCALE GENOMIC DNA]</scope>
    <source>
        <strain evidence="6">LJ96T</strain>
    </source>
</reference>
<dbReference type="STRING" id="1440763.BJI69_19425"/>
<evidence type="ECO:0000256" key="3">
    <source>
        <dbReference type="SAM" id="MobiDB-lite"/>
    </source>
</evidence>
<dbReference type="KEGG" id="lrz:BJI69_19425"/>
<dbReference type="GO" id="GO:0006633">
    <property type="term" value="P:fatty acid biosynthetic process"/>
    <property type="evidence" value="ECO:0007669"/>
    <property type="project" value="TreeGrafter"/>
</dbReference>
<dbReference type="Gene3D" id="3.40.50.12780">
    <property type="entry name" value="N-terminal domain of ligase-like"/>
    <property type="match status" value="1"/>
</dbReference>
<feature type="region of interest" description="Disordered" evidence="3">
    <location>
        <begin position="555"/>
        <end position="587"/>
    </location>
</feature>
<evidence type="ECO:0000256" key="1">
    <source>
        <dbReference type="ARBA" id="ARBA00006432"/>
    </source>
</evidence>
<dbReference type="Gene3D" id="3.30.300.30">
    <property type="match status" value="1"/>
</dbReference>
<keyword evidence="2" id="KW-0436">Ligase</keyword>
<evidence type="ECO:0000313" key="6">
    <source>
        <dbReference type="Proteomes" id="UP000182987"/>
    </source>
</evidence>
<dbReference type="OrthoDB" id="9757559at2"/>
<protein>
    <submittedName>
        <fullName evidence="5">Acyl-CoA synthetase</fullName>
    </submittedName>
</protein>
<dbReference type="CDD" id="cd05931">
    <property type="entry name" value="FAAL"/>
    <property type="match status" value="1"/>
</dbReference>
<name>A0A1L3EXX6_9GAMM</name>
<evidence type="ECO:0000256" key="2">
    <source>
        <dbReference type="ARBA" id="ARBA00022598"/>
    </source>
</evidence>
<dbReference type="GO" id="GO:0005886">
    <property type="term" value="C:plasma membrane"/>
    <property type="evidence" value="ECO:0007669"/>
    <property type="project" value="TreeGrafter"/>
</dbReference>
<dbReference type="InterPro" id="IPR040097">
    <property type="entry name" value="FAAL/FAAC"/>
</dbReference>
<dbReference type="NCBIfam" id="NF006624">
    <property type="entry name" value="PRK09192.1"/>
    <property type="match status" value="1"/>
</dbReference>
<comment type="similarity">
    <text evidence="1">Belongs to the ATP-dependent AMP-binding enzyme family.</text>
</comment>
<feature type="compositionally biased region" description="Polar residues" evidence="3">
    <location>
        <begin position="555"/>
        <end position="568"/>
    </location>
</feature>
<evidence type="ECO:0000259" key="4">
    <source>
        <dbReference type="Pfam" id="PF00501"/>
    </source>
</evidence>
<dbReference type="PANTHER" id="PTHR22754:SF32">
    <property type="entry name" value="DISCO-INTERACTING PROTEIN 2"/>
    <property type="match status" value="1"/>
</dbReference>
<sequence>MSADGNIAIQVGLATPTMNTVPLRRADFASLAEVLDYAACGVTGANFYAGGKLDLALPYRTLRKEALELAQRLATLGLERGARLAIVAETNADFLRFFFACQYVGLVPVALPSTVNLGGHDAYVKKLRGMLQAAGASVAVASEGFIGFLGEAVAGLNIAKWGTPAAFAELPNHNVELQPLGPTEVAYLQFTSGSTGTPKAAMITEQALMANLQGSNNHGLDLRDDDRFVSWLPFYHDMGLVGCLLTVMAGQRSIDYLDTREFAMRPRRWLELMSSSKATIAYSPPFGYEMCARRVRPGDIASYDLSHWRVAGIGAEPILPEVPARFAELLAPAGFDARAFVPSYGMAEASLAISFSPLQAGIVVEWIDPTHLAEDLIATPVAAGTGTGFVRCGGPLPGHELEIWNDAGTQLADLHVGRIMVRGPSIMSGYYQQPEKTAEVLAADGWLDTGDIGYVVDGEVVVTGRHKDMIIVNGRNIWPQDIERIVERQPELRSQDASAFGVPGPGGAEVAAVVVQCNTDDVEVRESLINRIRGDLLEELGIACLIELVPRHTLPRTSSGKLSRSATRSGYLERQAQEQAPQAAAAA</sequence>
<dbReference type="GO" id="GO:0070566">
    <property type="term" value="F:adenylyltransferase activity"/>
    <property type="evidence" value="ECO:0007669"/>
    <property type="project" value="TreeGrafter"/>
</dbReference>
<feature type="domain" description="AMP-dependent synthetase/ligase" evidence="4">
    <location>
        <begin position="58"/>
        <end position="431"/>
    </location>
</feature>
<dbReference type="InterPro" id="IPR042099">
    <property type="entry name" value="ANL_N_sf"/>
</dbReference>
<dbReference type="PANTHER" id="PTHR22754">
    <property type="entry name" value="DISCO-INTERACTING PROTEIN 2 DIP2 -RELATED"/>
    <property type="match status" value="1"/>
</dbReference>
<dbReference type="SUPFAM" id="SSF56801">
    <property type="entry name" value="Acetyl-CoA synthetase-like"/>
    <property type="match status" value="1"/>
</dbReference>
<dbReference type="InterPro" id="IPR045851">
    <property type="entry name" value="AMP-bd_C_sf"/>
</dbReference>
<proteinExistence type="inferred from homology"/>
<accession>A0A1L3EXX6</accession>
<dbReference type="Proteomes" id="UP000182987">
    <property type="component" value="Chromosome"/>
</dbReference>
<dbReference type="InterPro" id="IPR000873">
    <property type="entry name" value="AMP-dep_synth/lig_dom"/>
</dbReference>
<organism evidence="5 6">
    <name type="scientific">Luteibacter rhizovicinus DSM 16549</name>
    <dbReference type="NCBI Taxonomy" id="1440763"/>
    <lineage>
        <taxon>Bacteria</taxon>
        <taxon>Pseudomonadati</taxon>
        <taxon>Pseudomonadota</taxon>
        <taxon>Gammaproteobacteria</taxon>
        <taxon>Lysobacterales</taxon>
        <taxon>Rhodanobacteraceae</taxon>
        <taxon>Luteibacter</taxon>
    </lineage>
</organism>
<gene>
    <name evidence="5" type="ORF">BJI69_19425</name>
</gene>
<dbReference type="PROSITE" id="PS00455">
    <property type="entry name" value="AMP_BINDING"/>
    <property type="match status" value="1"/>
</dbReference>